<dbReference type="OrthoDB" id="9770306at2"/>
<dbReference type="AlphaFoldDB" id="A0A161WP96"/>
<evidence type="ECO:0000313" key="2">
    <source>
        <dbReference type="Proteomes" id="UP000076512"/>
    </source>
</evidence>
<protein>
    <recommendedName>
        <fullName evidence="3">Cysteine-rich domain-containing protein</fullName>
    </recommendedName>
</protein>
<keyword evidence="2" id="KW-1185">Reference proteome</keyword>
<dbReference type="Proteomes" id="UP000076512">
    <property type="component" value="Unassembled WGS sequence"/>
</dbReference>
<name>A0A161WP96_9NOCA</name>
<dbReference type="RefSeq" id="WP_067586930.1">
    <property type="nucleotide sequence ID" value="NZ_JABMCZ010000005.1"/>
</dbReference>
<dbReference type="STRING" id="455432.AWN90_23440"/>
<proteinExistence type="predicted"/>
<dbReference type="EMBL" id="LWGR01000004">
    <property type="protein sequence ID" value="KZM74965.1"/>
    <property type="molecule type" value="Genomic_DNA"/>
</dbReference>
<comment type="caution">
    <text evidence="1">The sequence shown here is derived from an EMBL/GenBank/DDBJ whole genome shotgun (WGS) entry which is preliminary data.</text>
</comment>
<gene>
    <name evidence="1" type="ORF">AWN90_23440</name>
</gene>
<sequence length="156" mass="17426">MFRDELGNLFPDDLDALRLARAARTLGEFLTERDYRPPALPREALVQTHCHDHAVLRPDADRVLLTAMGMNARYPDSGCCGMAGSFGFESGERYRVSMAAGERVILPEVRRAGPETCVIANGFSCREQITQATGRRPWHLAEAIRLAIHEEKGKYP</sequence>
<organism evidence="1 2">
    <name type="scientific">Nocardia terpenica</name>
    <dbReference type="NCBI Taxonomy" id="455432"/>
    <lineage>
        <taxon>Bacteria</taxon>
        <taxon>Bacillati</taxon>
        <taxon>Actinomycetota</taxon>
        <taxon>Actinomycetes</taxon>
        <taxon>Mycobacteriales</taxon>
        <taxon>Nocardiaceae</taxon>
        <taxon>Nocardia</taxon>
    </lineage>
</organism>
<accession>A0A161WP96</accession>
<evidence type="ECO:0008006" key="3">
    <source>
        <dbReference type="Google" id="ProtNLM"/>
    </source>
</evidence>
<evidence type="ECO:0000313" key="1">
    <source>
        <dbReference type="EMBL" id="KZM74965.1"/>
    </source>
</evidence>
<reference evidence="1 2" key="1">
    <citation type="submission" date="2016-04" db="EMBL/GenBank/DDBJ databases">
        <authorList>
            <person name="Evans L.H."/>
            <person name="Alamgir A."/>
            <person name="Owens N."/>
            <person name="Weber N.D."/>
            <person name="Virtaneva K."/>
            <person name="Barbian K."/>
            <person name="Babar A."/>
            <person name="Rosenke K."/>
        </authorList>
    </citation>
    <scope>NUCLEOTIDE SEQUENCE [LARGE SCALE GENOMIC DNA]</scope>
    <source>
        <strain evidence="1 2">IFM 0406</strain>
    </source>
</reference>